<reference evidence="3 4" key="1">
    <citation type="submission" date="2023-12" db="EMBL/GenBank/DDBJ databases">
        <title>Sinomonas terricola sp. nov, isolated from litchi orchard soil in Guangdong, PR China.</title>
        <authorList>
            <person name="Jiaxin W."/>
            <person name="Yang Z."/>
            <person name="Honghui Z."/>
        </authorList>
    </citation>
    <scope>NUCLEOTIDE SEQUENCE [LARGE SCALE GENOMIC DNA]</scope>
    <source>
        <strain evidence="3 4">JGH33</strain>
    </source>
</reference>
<dbReference type="PROSITE" id="PS51186">
    <property type="entry name" value="GNAT"/>
    <property type="match status" value="1"/>
</dbReference>
<evidence type="ECO:0000259" key="2">
    <source>
        <dbReference type="PROSITE" id="PS51186"/>
    </source>
</evidence>
<evidence type="ECO:0000256" key="1">
    <source>
        <dbReference type="RuleBase" id="RU003651"/>
    </source>
</evidence>
<keyword evidence="3" id="KW-0012">Acyltransferase</keyword>
<name>A0ABU5T7M1_9MICC</name>
<comment type="caution">
    <text evidence="3">The sequence shown here is derived from an EMBL/GenBank/DDBJ whole genome shotgun (WGS) entry which is preliminary data.</text>
</comment>
<dbReference type="InterPro" id="IPR000182">
    <property type="entry name" value="GNAT_dom"/>
</dbReference>
<gene>
    <name evidence="3" type="ORF">SPF06_13220</name>
</gene>
<dbReference type="SMART" id="SM00382">
    <property type="entry name" value="AAA"/>
    <property type="match status" value="1"/>
</dbReference>
<dbReference type="InterPro" id="IPR016181">
    <property type="entry name" value="Acyl_CoA_acyltransferase"/>
</dbReference>
<organism evidence="3 4">
    <name type="scientific">Sinomonas terricola</name>
    <dbReference type="NCBI Taxonomy" id="3110330"/>
    <lineage>
        <taxon>Bacteria</taxon>
        <taxon>Bacillati</taxon>
        <taxon>Actinomycetota</taxon>
        <taxon>Actinomycetes</taxon>
        <taxon>Micrococcales</taxon>
        <taxon>Micrococcaceae</taxon>
        <taxon>Sinomonas</taxon>
    </lineage>
</organism>
<dbReference type="PANTHER" id="PTHR23074">
    <property type="entry name" value="AAA DOMAIN-CONTAINING"/>
    <property type="match status" value="1"/>
</dbReference>
<dbReference type="CDD" id="cd19481">
    <property type="entry name" value="RecA-like_protease"/>
    <property type="match status" value="1"/>
</dbReference>
<accession>A0ABU5T7M1</accession>
<dbReference type="Pfam" id="PF00583">
    <property type="entry name" value="Acetyltransf_1"/>
    <property type="match status" value="1"/>
</dbReference>
<dbReference type="SUPFAM" id="SSF55729">
    <property type="entry name" value="Acyl-CoA N-acyltransferases (Nat)"/>
    <property type="match status" value="1"/>
</dbReference>
<dbReference type="InterPro" id="IPR003593">
    <property type="entry name" value="AAA+_ATPase"/>
</dbReference>
<dbReference type="EC" id="2.3.1.-" evidence="3"/>
<dbReference type="Gene3D" id="3.40.50.300">
    <property type="entry name" value="P-loop containing nucleotide triphosphate hydrolases"/>
    <property type="match status" value="1"/>
</dbReference>
<dbReference type="Gene3D" id="3.40.630.30">
    <property type="match status" value="1"/>
</dbReference>
<keyword evidence="1" id="KW-0547">Nucleotide-binding</keyword>
<keyword evidence="1" id="KW-0067">ATP-binding</keyword>
<feature type="domain" description="N-acetyltransferase" evidence="2">
    <location>
        <begin position="4"/>
        <end position="188"/>
    </location>
</feature>
<dbReference type="Pfam" id="PF00004">
    <property type="entry name" value="AAA"/>
    <property type="match status" value="1"/>
</dbReference>
<dbReference type="InterPro" id="IPR050304">
    <property type="entry name" value="MT-severing_AAA_ATPase"/>
</dbReference>
<dbReference type="SUPFAM" id="SSF52540">
    <property type="entry name" value="P-loop containing nucleoside triphosphate hydrolases"/>
    <property type="match status" value="1"/>
</dbReference>
<protein>
    <submittedName>
        <fullName evidence="3">GNAT family N-acetyltransferase</fullName>
        <ecNumber evidence="3">2.3.1.-</ecNumber>
    </submittedName>
</protein>
<evidence type="ECO:0000313" key="4">
    <source>
        <dbReference type="Proteomes" id="UP001304769"/>
    </source>
</evidence>
<evidence type="ECO:0000313" key="3">
    <source>
        <dbReference type="EMBL" id="MEA5455688.1"/>
    </source>
</evidence>
<dbReference type="Proteomes" id="UP001304769">
    <property type="component" value="Unassembled WGS sequence"/>
</dbReference>
<keyword evidence="3" id="KW-0808">Transferase</keyword>
<dbReference type="InterPro" id="IPR003959">
    <property type="entry name" value="ATPase_AAA_core"/>
</dbReference>
<dbReference type="InterPro" id="IPR027417">
    <property type="entry name" value="P-loop_NTPase"/>
</dbReference>
<keyword evidence="4" id="KW-1185">Reference proteome</keyword>
<proteinExistence type="inferred from homology"/>
<dbReference type="EMBL" id="JAYGGQ010000010">
    <property type="protein sequence ID" value="MEA5455688.1"/>
    <property type="molecule type" value="Genomic_DNA"/>
</dbReference>
<dbReference type="Gene3D" id="1.10.8.60">
    <property type="match status" value="1"/>
</dbReference>
<dbReference type="InterPro" id="IPR003960">
    <property type="entry name" value="ATPase_AAA_CS"/>
</dbReference>
<dbReference type="CDD" id="cd04301">
    <property type="entry name" value="NAT_SF"/>
    <property type="match status" value="1"/>
</dbReference>
<dbReference type="PANTHER" id="PTHR23074:SF83">
    <property type="entry name" value="VACUOLAR PROTEIN SORTING-ASSOCIATED PROTEIN 4A"/>
    <property type="match status" value="1"/>
</dbReference>
<sequence length="460" mass="49531">MTTWRIRDFHPSDLDGMLNLWSAMTSSGIEPVYSLSEVLASCQADYATVAVHGEDVVGAAVARAAHEQGWIVFLAILPEWRSRGIGTALLASIEHRMAPLGLTKLSALMPDTETRVDAFTARGFKDVKNLRFFERQIPVQRAELGPLAQLGGRVLPRDLWENVAGMQREKQLLERRLVLPLAEAELADEFGVVPPRAVVLFGPPGTGKTTFAKAIASRLEWPFVEVFPSRLASDSEGLAGALRRTFTEIAELEHAVVFLDEVEEIASHRAGDPPSPTQGVTNELLKIIPAFREQSGRLLVCATNFIRALDSAFLRHGRFDYVIPIGLPDAEARQAMWQRFIPEAVVDSVDVGQLVERTVGFSPADIEFAARSASQRALEKAVYAPAAVVASAAGDSDAADDGAAASGAHLAGSAPAGAGANGRRGPTTEDYLEAISETKTTVSDEVAAAFLEDIEQLARV</sequence>
<dbReference type="RefSeq" id="WP_323279570.1">
    <property type="nucleotide sequence ID" value="NZ_JAYGGQ010000010.1"/>
</dbReference>
<dbReference type="PROSITE" id="PS00674">
    <property type="entry name" value="AAA"/>
    <property type="match status" value="1"/>
</dbReference>
<comment type="similarity">
    <text evidence="1">Belongs to the AAA ATPase family.</text>
</comment>
<dbReference type="GO" id="GO:0016746">
    <property type="term" value="F:acyltransferase activity"/>
    <property type="evidence" value="ECO:0007669"/>
    <property type="project" value="UniProtKB-KW"/>
</dbReference>